<dbReference type="GO" id="GO:0005737">
    <property type="term" value="C:cytoplasm"/>
    <property type="evidence" value="ECO:0007669"/>
    <property type="project" value="TreeGrafter"/>
</dbReference>
<dbReference type="GO" id="GO:0005524">
    <property type="term" value="F:ATP binding"/>
    <property type="evidence" value="ECO:0007669"/>
    <property type="project" value="InterPro"/>
</dbReference>
<dbReference type="CDD" id="cd19499">
    <property type="entry name" value="RecA-like_ClpB_Hsp104-like"/>
    <property type="match status" value="1"/>
</dbReference>
<organism evidence="1 2">
    <name type="scientific">Streptomyces lincolnensis</name>
    <dbReference type="NCBI Taxonomy" id="1915"/>
    <lineage>
        <taxon>Bacteria</taxon>
        <taxon>Bacillati</taxon>
        <taxon>Actinomycetota</taxon>
        <taxon>Actinomycetes</taxon>
        <taxon>Kitasatosporales</taxon>
        <taxon>Streptomycetaceae</taxon>
        <taxon>Streptomyces</taxon>
    </lineage>
</organism>
<dbReference type="PRINTS" id="PR00300">
    <property type="entry name" value="CLPPROTEASEA"/>
</dbReference>
<dbReference type="InterPro" id="IPR027417">
    <property type="entry name" value="P-loop_NTPase"/>
</dbReference>
<dbReference type="SMART" id="SM00382">
    <property type="entry name" value="AAA"/>
    <property type="match status" value="1"/>
</dbReference>
<dbReference type="GO" id="GO:0034605">
    <property type="term" value="P:cellular response to heat"/>
    <property type="evidence" value="ECO:0007669"/>
    <property type="project" value="TreeGrafter"/>
</dbReference>
<name>A0A1B1M4W7_STRLN</name>
<keyword evidence="2" id="KW-1185">Reference proteome</keyword>
<dbReference type="OrthoDB" id="9803641at2"/>
<dbReference type="GO" id="GO:0016887">
    <property type="term" value="F:ATP hydrolysis activity"/>
    <property type="evidence" value="ECO:0007669"/>
    <property type="project" value="InterPro"/>
</dbReference>
<dbReference type="PANTHER" id="PTHR11638:SF18">
    <property type="entry name" value="HEAT SHOCK PROTEIN 104"/>
    <property type="match status" value="1"/>
</dbReference>
<dbReference type="Gene3D" id="3.40.50.300">
    <property type="entry name" value="P-loop containing nucleotide triphosphate hydrolases"/>
    <property type="match status" value="1"/>
</dbReference>
<gene>
    <name evidence="1" type="ORF">SLINC_1300</name>
</gene>
<dbReference type="InterPro" id="IPR003959">
    <property type="entry name" value="ATPase_AAA_core"/>
</dbReference>
<dbReference type="Pfam" id="PF07724">
    <property type="entry name" value="AAA_2"/>
    <property type="match status" value="1"/>
</dbReference>
<dbReference type="STRING" id="1915.SLINC_1300"/>
<dbReference type="InterPro" id="IPR001270">
    <property type="entry name" value="ClpA/B"/>
</dbReference>
<accession>A0A1B1M4W7</accession>
<dbReference type="InterPro" id="IPR003593">
    <property type="entry name" value="AAA+_ATPase"/>
</dbReference>
<dbReference type="RefSeq" id="WP_067427985.1">
    <property type="nucleotide sequence ID" value="NZ_CP016438.1"/>
</dbReference>
<dbReference type="KEGG" id="sls:SLINC_1300"/>
<dbReference type="PANTHER" id="PTHR11638">
    <property type="entry name" value="ATP-DEPENDENT CLP PROTEASE"/>
    <property type="match status" value="1"/>
</dbReference>
<dbReference type="InterPro" id="IPR019489">
    <property type="entry name" value="Clp_ATPase_C"/>
</dbReference>
<sequence>MKSSWAEYDITEDRAPNACFKGVPELPEAWMREVDLSLSLAPQLLLTGNVRDLHRVMVLPEGDPAVGGALFPVERMLPLSEVLATICQARGYAGLLQLDPLSGLTPIRPPGRGDGRALPAALTEVVKSYEQKDDELAGPDLRALLIDLHAARTDPEDDGAPIGLVVPYAARIMPADGMPDPAERTLMTTIEALGHSASTVPSPLSASQETFAVTIFWICEQQEHLHSGFPIGSGALRVIRVPLPDLDRRHTAARYFTRADSPPPEDIEAIAGATDGMTARHVRTAVLTAASLPPGPSKFSDAARLVRVGITEDPWASATIREQLSNASAYLSRSVLGQPEAVEKTVDILVRAAVGLTGAQSSSTPNRPRGVLFLAGPTGVGKTELARSITKLLLGKEASPVRFDMSEFRADESRQRLIGAPPGYVGYDSGGELTNAVRAQPASVLLFDEVEKAHERILDLFLQILDDGRLTDSRGSTVYFTECFLIFTSNLGATESTADGESGDEDADSSLSVQPTDFQKNPALFAEHLKQAYIEYFDKQIGRPELRNRFGDSYVSLGYINPVVARQILDRAMDNFAERVLLTHKARLSFSQDVRETLAENAVGDLALGARGVLNLVESALVNPVSRRIFDQPCRPGEELCVTGLYLDGNVWKLELTR</sequence>
<dbReference type="AlphaFoldDB" id="A0A1B1M4W7"/>
<proteinExistence type="predicted"/>
<evidence type="ECO:0000313" key="1">
    <source>
        <dbReference type="EMBL" id="ANS63524.1"/>
    </source>
</evidence>
<dbReference type="Gene3D" id="1.10.8.60">
    <property type="match status" value="1"/>
</dbReference>
<protein>
    <submittedName>
        <fullName evidence="1">ATPase</fullName>
    </submittedName>
</protein>
<evidence type="ECO:0000313" key="2">
    <source>
        <dbReference type="Proteomes" id="UP000092598"/>
    </source>
</evidence>
<dbReference type="InterPro" id="IPR050130">
    <property type="entry name" value="ClpA_ClpB"/>
</dbReference>
<dbReference type="EMBL" id="CP016438">
    <property type="protein sequence ID" value="ANS63524.1"/>
    <property type="molecule type" value="Genomic_DNA"/>
</dbReference>
<dbReference type="SUPFAM" id="SSF52540">
    <property type="entry name" value="P-loop containing nucleoside triphosphate hydrolases"/>
    <property type="match status" value="1"/>
</dbReference>
<dbReference type="Proteomes" id="UP000092598">
    <property type="component" value="Chromosome"/>
</dbReference>
<reference evidence="1 2" key="1">
    <citation type="submission" date="2016-07" db="EMBL/GenBank/DDBJ databases">
        <title>Enhancement of antibiotic productionsby engineered nitrateutilization in actinobacteria.</title>
        <authorList>
            <person name="Meng S.C."/>
        </authorList>
    </citation>
    <scope>NUCLEOTIDE SEQUENCE [LARGE SCALE GENOMIC DNA]</scope>
    <source>
        <strain evidence="1 2">NRRL 2936</strain>
    </source>
</reference>
<dbReference type="SMART" id="SM01086">
    <property type="entry name" value="ClpB_D2-small"/>
    <property type="match status" value="1"/>
</dbReference>
<dbReference type="Pfam" id="PF10431">
    <property type="entry name" value="ClpB_D2-small"/>
    <property type="match status" value="1"/>
</dbReference>